<comment type="caution">
    <text evidence="1">The sequence shown here is derived from an EMBL/GenBank/DDBJ whole genome shotgun (WGS) entry which is preliminary data.</text>
</comment>
<organism evidence="1 2">
    <name type="scientific">Chitinophaga silvatica</name>
    <dbReference type="NCBI Taxonomy" id="2282649"/>
    <lineage>
        <taxon>Bacteria</taxon>
        <taxon>Pseudomonadati</taxon>
        <taxon>Bacteroidota</taxon>
        <taxon>Chitinophagia</taxon>
        <taxon>Chitinophagales</taxon>
        <taxon>Chitinophagaceae</taxon>
        <taxon>Chitinophaga</taxon>
    </lineage>
</organism>
<dbReference type="SUPFAM" id="SSF54637">
    <property type="entry name" value="Thioesterase/thiol ester dehydrase-isomerase"/>
    <property type="match status" value="1"/>
</dbReference>
<evidence type="ECO:0000313" key="1">
    <source>
        <dbReference type="EMBL" id="RFS18953.1"/>
    </source>
</evidence>
<proteinExistence type="predicted"/>
<evidence type="ECO:0000313" key="2">
    <source>
        <dbReference type="Proteomes" id="UP000260644"/>
    </source>
</evidence>
<dbReference type="InterPro" id="IPR029069">
    <property type="entry name" value="HotDog_dom_sf"/>
</dbReference>
<gene>
    <name evidence="1" type="ORF">DVR12_25430</name>
</gene>
<dbReference type="EMBL" id="QPMM01000017">
    <property type="protein sequence ID" value="RFS18953.1"/>
    <property type="molecule type" value="Genomic_DNA"/>
</dbReference>
<keyword evidence="2" id="KW-1185">Reference proteome</keyword>
<dbReference type="Gene3D" id="3.10.129.10">
    <property type="entry name" value="Hotdog Thioesterase"/>
    <property type="match status" value="1"/>
</dbReference>
<accession>A0A3E1Y2R9</accession>
<sequence>MNNLVMNNGSLIFDQASLQSFIRFAQHKLKFSAYLLWKLPSAWLAGVRLRSLSTEECVTSVPYRWLSQNPFNSTYFACLAMAGELSTGLPAIMFVSSTKKRVSMLVTNMEASYYKKATGLTLFTCTELPLLQAALERVLNNNTPETIVLHTEGRDKDGTLIASFAITWSFKSKSA</sequence>
<dbReference type="InterPro" id="IPR027961">
    <property type="entry name" value="DUF4442"/>
</dbReference>
<name>A0A3E1Y2R9_9BACT</name>
<protein>
    <submittedName>
        <fullName evidence="1">DUF4442 domain-containing protein</fullName>
    </submittedName>
</protein>
<dbReference type="Pfam" id="PF14539">
    <property type="entry name" value="DUF4442"/>
    <property type="match status" value="1"/>
</dbReference>
<dbReference type="AlphaFoldDB" id="A0A3E1Y2R9"/>
<dbReference type="Proteomes" id="UP000260644">
    <property type="component" value="Unassembled WGS sequence"/>
</dbReference>
<reference evidence="1 2" key="1">
    <citation type="submission" date="2018-07" db="EMBL/GenBank/DDBJ databases">
        <title>Chitinophaga K2CV101002-2 sp. nov., isolated from a monsoon evergreen broad-leaved forest soil.</title>
        <authorList>
            <person name="Lv Y."/>
        </authorList>
    </citation>
    <scope>NUCLEOTIDE SEQUENCE [LARGE SCALE GENOMIC DNA]</scope>
    <source>
        <strain evidence="1 2">GDMCC 1.1288</strain>
    </source>
</reference>